<evidence type="ECO:0000256" key="1">
    <source>
        <dbReference type="SAM" id="MobiDB-lite"/>
    </source>
</evidence>
<proteinExistence type="predicted"/>
<comment type="caution">
    <text evidence="2">The sequence shown here is derived from an EMBL/GenBank/DDBJ whole genome shotgun (WGS) entry which is preliminary data.</text>
</comment>
<keyword evidence="3" id="KW-1185">Reference proteome</keyword>
<dbReference type="AlphaFoldDB" id="A0A314XHL6"/>
<dbReference type="Proteomes" id="UP000250321">
    <property type="component" value="Unassembled WGS sequence"/>
</dbReference>
<feature type="compositionally biased region" description="Acidic residues" evidence="1">
    <location>
        <begin position="47"/>
        <end position="59"/>
    </location>
</feature>
<gene>
    <name evidence="2" type="ORF">Pyn_11173</name>
</gene>
<dbReference type="EMBL" id="PJQY01002458">
    <property type="protein sequence ID" value="PQP93474.1"/>
    <property type="molecule type" value="Genomic_DNA"/>
</dbReference>
<organism evidence="2 3">
    <name type="scientific">Prunus yedoensis var. nudiflora</name>
    <dbReference type="NCBI Taxonomy" id="2094558"/>
    <lineage>
        <taxon>Eukaryota</taxon>
        <taxon>Viridiplantae</taxon>
        <taxon>Streptophyta</taxon>
        <taxon>Embryophyta</taxon>
        <taxon>Tracheophyta</taxon>
        <taxon>Spermatophyta</taxon>
        <taxon>Magnoliopsida</taxon>
        <taxon>eudicotyledons</taxon>
        <taxon>Gunneridae</taxon>
        <taxon>Pentapetalae</taxon>
        <taxon>rosids</taxon>
        <taxon>fabids</taxon>
        <taxon>Rosales</taxon>
        <taxon>Rosaceae</taxon>
        <taxon>Amygdaloideae</taxon>
        <taxon>Amygdaleae</taxon>
        <taxon>Prunus</taxon>
    </lineage>
</organism>
<evidence type="ECO:0000313" key="3">
    <source>
        <dbReference type="Proteomes" id="UP000250321"/>
    </source>
</evidence>
<protein>
    <submittedName>
        <fullName evidence="2">Uncharacterized protein</fullName>
    </submittedName>
</protein>
<reference evidence="2 3" key="1">
    <citation type="submission" date="2018-02" db="EMBL/GenBank/DDBJ databases">
        <title>Draft genome of wild Prunus yedoensis var. nudiflora.</title>
        <authorList>
            <person name="Baek S."/>
            <person name="Kim J.-H."/>
            <person name="Choi K."/>
            <person name="Kim G.-B."/>
            <person name="Cho A."/>
            <person name="Jang H."/>
            <person name="Shin C.-H."/>
            <person name="Yu H.-J."/>
            <person name="Mun J.-H."/>
        </authorList>
    </citation>
    <scope>NUCLEOTIDE SEQUENCE [LARGE SCALE GENOMIC DNA]</scope>
    <source>
        <strain evidence="3">cv. Jeju island</strain>
        <tissue evidence="2">Leaf</tissue>
    </source>
</reference>
<sequence length="70" mass="7770">MGGMRSIPRAMKLQQYVSNVFAKIPQRKPSPPERAAITGMLLRKAEAEEEAEDGVDEECSFPSKPRPACH</sequence>
<name>A0A314XHL6_PRUYE</name>
<accession>A0A314XHL6</accession>
<evidence type="ECO:0000313" key="2">
    <source>
        <dbReference type="EMBL" id="PQP93474.1"/>
    </source>
</evidence>
<feature type="region of interest" description="Disordered" evidence="1">
    <location>
        <begin position="45"/>
        <end position="70"/>
    </location>
</feature>